<dbReference type="Ensembl" id="ENSEBUT00000015823.1">
    <property type="protein sequence ID" value="ENSEBUP00000015247.1"/>
    <property type="gene ID" value="ENSEBUG00000009605.1"/>
</dbReference>
<evidence type="ECO:0000256" key="4">
    <source>
        <dbReference type="ARBA" id="ARBA00022771"/>
    </source>
</evidence>
<feature type="domain" description="C2H2-type" evidence="9">
    <location>
        <begin position="217"/>
        <end position="244"/>
    </location>
</feature>
<dbReference type="PANTHER" id="PTHR24404">
    <property type="entry name" value="ZINC FINGER PROTEIN"/>
    <property type="match status" value="1"/>
</dbReference>
<dbReference type="GO" id="GO:0008270">
    <property type="term" value="F:zinc ion binding"/>
    <property type="evidence" value="ECO:0007669"/>
    <property type="project" value="UniProtKB-KW"/>
</dbReference>
<proteinExistence type="predicted"/>
<dbReference type="AlphaFoldDB" id="A0A8C4QGZ9"/>
<evidence type="ECO:0000259" key="9">
    <source>
        <dbReference type="PROSITE" id="PS50157"/>
    </source>
</evidence>
<keyword evidence="6" id="KW-0238">DNA-binding</keyword>
<dbReference type="GeneTree" id="ENSGT01150000286918"/>
<organism evidence="10 11">
    <name type="scientific">Eptatretus burgeri</name>
    <name type="common">Inshore hagfish</name>
    <dbReference type="NCBI Taxonomy" id="7764"/>
    <lineage>
        <taxon>Eukaryota</taxon>
        <taxon>Metazoa</taxon>
        <taxon>Chordata</taxon>
        <taxon>Craniata</taxon>
        <taxon>Vertebrata</taxon>
        <taxon>Cyclostomata</taxon>
        <taxon>Myxini</taxon>
        <taxon>Myxiniformes</taxon>
        <taxon>Myxinidae</taxon>
        <taxon>Eptatretinae</taxon>
        <taxon>Eptatretus</taxon>
    </lineage>
</organism>
<keyword evidence="11" id="KW-1185">Reference proteome</keyword>
<dbReference type="Proteomes" id="UP000694388">
    <property type="component" value="Unplaced"/>
</dbReference>
<keyword evidence="4 8" id="KW-0863">Zinc-finger</keyword>
<dbReference type="GO" id="GO:0006357">
    <property type="term" value="P:regulation of transcription by RNA polymerase II"/>
    <property type="evidence" value="ECO:0007669"/>
    <property type="project" value="TreeGrafter"/>
</dbReference>
<keyword evidence="3" id="KW-0677">Repeat</keyword>
<keyword evidence="2" id="KW-0479">Metal-binding</keyword>
<evidence type="ECO:0000313" key="10">
    <source>
        <dbReference type="Ensembl" id="ENSEBUP00000015247.1"/>
    </source>
</evidence>
<evidence type="ECO:0000313" key="11">
    <source>
        <dbReference type="Proteomes" id="UP000694388"/>
    </source>
</evidence>
<dbReference type="InterPro" id="IPR013087">
    <property type="entry name" value="Znf_C2H2_type"/>
</dbReference>
<evidence type="ECO:0000256" key="5">
    <source>
        <dbReference type="ARBA" id="ARBA00022833"/>
    </source>
</evidence>
<dbReference type="Gene3D" id="3.30.160.60">
    <property type="entry name" value="Classic Zinc Finger"/>
    <property type="match status" value="3"/>
</dbReference>
<evidence type="ECO:0000256" key="1">
    <source>
        <dbReference type="ARBA" id="ARBA00004123"/>
    </source>
</evidence>
<evidence type="ECO:0000256" key="2">
    <source>
        <dbReference type="ARBA" id="ARBA00022723"/>
    </source>
</evidence>
<reference evidence="10" key="2">
    <citation type="submission" date="2025-09" db="UniProtKB">
        <authorList>
            <consortium name="Ensembl"/>
        </authorList>
    </citation>
    <scope>IDENTIFICATION</scope>
</reference>
<dbReference type="GO" id="GO:0000978">
    <property type="term" value="F:RNA polymerase II cis-regulatory region sequence-specific DNA binding"/>
    <property type="evidence" value="ECO:0007669"/>
    <property type="project" value="TreeGrafter"/>
</dbReference>
<dbReference type="GO" id="GO:0003700">
    <property type="term" value="F:DNA-binding transcription factor activity"/>
    <property type="evidence" value="ECO:0007669"/>
    <property type="project" value="TreeGrafter"/>
</dbReference>
<dbReference type="InterPro" id="IPR050589">
    <property type="entry name" value="Ikaros_C2H2-ZF"/>
</dbReference>
<name>A0A8C4QGZ9_EPTBU</name>
<comment type="subcellular location">
    <subcellularLocation>
        <location evidence="1">Nucleus</location>
    </subcellularLocation>
</comment>
<dbReference type="PANTHER" id="PTHR24404:SF110">
    <property type="entry name" value="C2H2-TYPE DOMAIN-CONTAINING PROTEIN"/>
    <property type="match status" value="1"/>
</dbReference>
<sequence>MLVENFLVSVKNFIGFQSEQLENVSDLTGIGFSDVCNLHHQDDGLTPKSGEGDVEDGANFQMDISQNVLNSSVQINESNDASMQESSSASLFVPEQLRGRNGQITSWCGLALKKSFLKKHLRGQNSPPLKSNCTSGPRNTKLNVKLSKHKPVLERRIHPKYNVCTMDFTTTGDLKKPTNGDNNQREHPFKCYICGKDFISQENLNGHRTTHAGEHPHKCFVCSKGFLYKYLLKTHMRIHTGERPCKCSKCDKCFYQKRRLESPCEDPYRNASLQMLHM</sequence>
<feature type="domain" description="C2H2-type" evidence="9">
    <location>
        <begin position="189"/>
        <end position="216"/>
    </location>
</feature>
<keyword evidence="5" id="KW-0862">Zinc</keyword>
<evidence type="ECO:0000256" key="7">
    <source>
        <dbReference type="ARBA" id="ARBA00023242"/>
    </source>
</evidence>
<dbReference type="OMA" id="TCHELFR"/>
<dbReference type="FunFam" id="3.30.160.60:FF:000446">
    <property type="entry name" value="Zinc finger protein"/>
    <property type="match status" value="1"/>
</dbReference>
<dbReference type="PROSITE" id="PS00028">
    <property type="entry name" value="ZINC_FINGER_C2H2_1"/>
    <property type="match status" value="2"/>
</dbReference>
<dbReference type="InterPro" id="IPR036236">
    <property type="entry name" value="Znf_C2H2_sf"/>
</dbReference>
<evidence type="ECO:0000256" key="6">
    <source>
        <dbReference type="ARBA" id="ARBA00023125"/>
    </source>
</evidence>
<accession>A0A8C4QGZ9</accession>
<keyword evidence="7" id="KW-0539">Nucleus</keyword>
<dbReference type="FunFam" id="3.30.160.60:FF:000624">
    <property type="entry name" value="zinc finger protein 697"/>
    <property type="match status" value="1"/>
</dbReference>
<dbReference type="PROSITE" id="PS50157">
    <property type="entry name" value="ZINC_FINGER_C2H2_2"/>
    <property type="match status" value="2"/>
</dbReference>
<protein>
    <recommendedName>
        <fullName evidence="9">C2H2-type domain-containing protein</fullName>
    </recommendedName>
</protein>
<evidence type="ECO:0000256" key="3">
    <source>
        <dbReference type="ARBA" id="ARBA00022737"/>
    </source>
</evidence>
<dbReference type="Pfam" id="PF00096">
    <property type="entry name" value="zf-C2H2"/>
    <property type="match status" value="1"/>
</dbReference>
<dbReference type="SUPFAM" id="SSF57667">
    <property type="entry name" value="beta-beta-alpha zinc fingers"/>
    <property type="match status" value="2"/>
</dbReference>
<evidence type="ECO:0000256" key="8">
    <source>
        <dbReference type="PROSITE-ProRule" id="PRU00042"/>
    </source>
</evidence>
<dbReference type="GO" id="GO:0005634">
    <property type="term" value="C:nucleus"/>
    <property type="evidence" value="ECO:0007669"/>
    <property type="project" value="UniProtKB-SubCell"/>
</dbReference>
<dbReference type="SMART" id="SM00355">
    <property type="entry name" value="ZnF_C2H2"/>
    <property type="match status" value="2"/>
</dbReference>
<reference evidence="10" key="1">
    <citation type="submission" date="2025-08" db="UniProtKB">
        <authorList>
            <consortium name="Ensembl"/>
        </authorList>
    </citation>
    <scope>IDENTIFICATION</scope>
</reference>